<dbReference type="AlphaFoldDB" id="A0A1F6WZ25"/>
<sequence length="282" mass="31298">MPTFENTETYQKNNKESGLIYGDLTLEDLVTKDADGDKVPDWQEGLFGLDPTKKETTPGTPDSVAIEKLKDTKADLAGTIEKINSDTENLTATERFSRELFATIVSASQNGAVNEASIEKLTSSLAEKVQNSPPRKVFSIFDVKVVNNDTVQAFKNYNDALNSIYTKNSGINYTVLDVLQEFIVDEDNVDASVLAKLDPIIKNMNKVMEELIKTRVPQSISDLHLKVINSHERIIENLSDIRLYDSDPIMTLGGISNYQKNVNQLESSLGNLFTAVSQKLSQ</sequence>
<dbReference type="Proteomes" id="UP000177001">
    <property type="component" value="Unassembled WGS sequence"/>
</dbReference>
<name>A0A1F6WZ25_9BACT</name>
<proteinExistence type="predicted"/>
<accession>A0A1F6WZ25</accession>
<reference evidence="1 2" key="1">
    <citation type="journal article" date="2016" name="Nat. Commun.">
        <title>Thousands of microbial genomes shed light on interconnected biogeochemical processes in an aquifer system.</title>
        <authorList>
            <person name="Anantharaman K."/>
            <person name="Brown C.T."/>
            <person name="Hug L.A."/>
            <person name="Sharon I."/>
            <person name="Castelle C.J."/>
            <person name="Probst A.J."/>
            <person name="Thomas B.C."/>
            <person name="Singh A."/>
            <person name="Wilkins M.J."/>
            <person name="Karaoz U."/>
            <person name="Brodie E.L."/>
            <person name="Williams K.H."/>
            <person name="Hubbard S.S."/>
            <person name="Banfield J.F."/>
        </authorList>
    </citation>
    <scope>NUCLEOTIDE SEQUENCE [LARGE SCALE GENOMIC DNA]</scope>
</reference>
<evidence type="ECO:0000313" key="1">
    <source>
        <dbReference type="EMBL" id="OGI87128.1"/>
    </source>
</evidence>
<comment type="caution">
    <text evidence="1">The sequence shown here is derived from an EMBL/GenBank/DDBJ whole genome shotgun (WGS) entry which is preliminary data.</text>
</comment>
<organism evidence="1 2">
    <name type="scientific">Candidatus Nomurabacteria bacterium RIFCSPLOWO2_01_FULL_36_16</name>
    <dbReference type="NCBI Taxonomy" id="1801767"/>
    <lineage>
        <taxon>Bacteria</taxon>
        <taxon>Candidatus Nomuraibacteriota</taxon>
    </lineage>
</organism>
<protein>
    <submittedName>
        <fullName evidence="1">Uncharacterized protein</fullName>
    </submittedName>
</protein>
<dbReference type="EMBL" id="MFUR01000005">
    <property type="protein sequence ID" value="OGI87128.1"/>
    <property type="molecule type" value="Genomic_DNA"/>
</dbReference>
<gene>
    <name evidence="1" type="ORF">A3A91_00470</name>
</gene>
<evidence type="ECO:0000313" key="2">
    <source>
        <dbReference type="Proteomes" id="UP000177001"/>
    </source>
</evidence>